<dbReference type="AlphaFoldDB" id="A0A2G1BYT0"/>
<protein>
    <submittedName>
        <fullName evidence="1 2">SAM-dependent methyltransferase</fullName>
        <ecNumber evidence="1">2.1.-.-</ecNumber>
    </submittedName>
</protein>
<keyword evidence="2" id="KW-0489">Methyltransferase</keyword>
<dbReference type="Proteomes" id="UP001242342">
    <property type="component" value="Unassembled WGS sequence"/>
</dbReference>
<dbReference type="PANTHER" id="PTHR12843:SF5">
    <property type="entry name" value="EEF1A LYSINE METHYLTRANSFERASE 2"/>
    <property type="match status" value="1"/>
</dbReference>
<reference evidence="2 3" key="1">
    <citation type="journal article" date="2016" name="Nat. Commun.">
        <title>Microbial interactions lead to rapid micro-scale successions on model marine particles.</title>
        <authorList>
            <person name="Datta M.S."/>
            <person name="Sliwerska E."/>
            <person name="Gore J."/>
            <person name="Polz M.F."/>
            <person name="Cordero O.X."/>
        </authorList>
    </citation>
    <scope>NUCLEOTIDE SEQUENCE [LARGE SCALE GENOMIC DNA]</scope>
    <source>
        <strain evidence="2 3">4G03</strain>
    </source>
</reference>
<evidence type="ECO:0000313" key="1">
    <source>
        <dbReference type="EMBL" id="MDP2541378.1"/>
    </source>
</evidence>
<reference evidence="2" key="2">
    <citation type="submission" date="2017-10" db="EMBL/GenBank/DDBJ databases">
        <authorList>
            <person name="Enke T.N."/>
            <person name="Cordero O.X."/>
        </authorList>
    </citation>
    <scope>NUCLEOTIDE SEQUENCE</scope>
    <source>
        <strain evidence="2">4G03</strain>
    </source>
</reference>
<comment type="caution">
    <text evidence="2">The sequence shown here is derived from an EMBL/GenBank/DDBJ whole genome shotgun (WGS) entry which is preliminary data.</text>
</comment>
<evidence type="ECO:0000313" key="4">
    <source>
        <dbReference type="Proteomes" id="UP001242342"/>
    </source>
</evidence>
<name>A0A2G1BYT0_9FLAO</name>
<dbReference type="EMBL" id="PDUU01000001">
    <property type="protein sequence ID" value="PHN99167.1"/>
    <property type="molecule type" value="Genomic_DNA"/>
</dbReference>
<dbReference type="RefSeq" id="WP_099213841.1">
    <property type="nucleotide sequence ID" value="NZ_JAUYVU010000005.1"/>
</dbReference>
<dbReference type="EMBL" id="JAUYVU010000005">
    <property type="protein sequence ID" value="MDP2541378.1"/>
    <property type="molecule type" value="Genomic_DNA"/>
</dbReference>
<accession>A0A2G1BYT0</accession>
<organism evidence="2 3">
    <name type="scientific">Tenacibaculum discolor</name>
    <dbReference type="NCBI Taxonomy" id="361581"/>
    <lineage>
        <taxon>Bacteria</taxon>
        <taxon>Pseudomonadati</taxon>
        <taxon>Bacteroidota</taxon>
        <taxon>Flavobacteriia</taxon>
        <taxon>Flavobacteriales</taxon>
        <taxon>Flavobacteriaceae</taxon>
        <taxon>Tenacibaculum</taxon>
    </lineage>
</organism>
<dbReference type="InterPro" id="IPR029063">
    <property type="entry name" value="SAM-dependent_MTases_sf"/>
</dbReference>
<reference evidence="1 4" key="3">
    <citation type="submission" date="2023-07" db="EMBL/GenBank/DDBJ databases">
        <title>Genome content predicts the carbon catabolic preferences of heterotrophic bacteria.</title>
        <authorList>
            <person name="Gralka M."/>
        </authorList>
    </citation>
    <scope>NUCLEOTIDE SEQUENCE [LARGE SCALE GENOMIC DNA]</scope>
    <source>
        <strain evidence="1 4">4G03</strain>
    </source>
</reference>
<dbReference type="SUPFAM" id="SSF53335">
    <property type="entry name" value="S-adenosyl-L-methionine-dependent methyltransferases"/>
    <property type="match status" value="1"/>
</dbReference>
<keyword evidence="1" id="KW-0808">Transferase</keyword>
<dbReference type="Gene3D" id="3.40.50.150">
    <property type="entry name" value="Vaccinia Virus protein VP39"/>
    <property type="match status" value="1"/>
</dbReference>
<proteinExistence type="predicted"/>
<gene>
    <name evidence="2" type="ORF">CSC81_00680</name>
    <name evidence="1" type="ORF">Q8W23_07830</name>
</gene>
<dbReference type="GO" id="GO:0032259">
    <property type="term" value="P:methylation"/>
    <property type="evidence" value="ECO:0007669"/>
    <property type="project" value="UniProtKB-KW"/>
</dbReference>
<dbReference type="EC" id="2.1.-.-" evidence="1"/>
<evidence type="ECO:0000313" key="2">
    <source>
        <dbReference type="EMBL" id="PHN99167.1"/>
    </source>
</evidence>
<dbReference type="Proteomes" id="UP000222163">
    <property type="component" value="Unassembled WGS sequence"/>
</dbReference>
<keyword evidence="4" id="KW-1185">Reference proteome</keyword>
<dbReference type="PANTHER" id="PTHR12843">
    <property type="entry name" value="PROTEIN-LYSINE N-METHYLTRANSFERASE METTL10"/>
    <property type="match status" value="1"/>
</dbReference>
<evidence type="ECO:0000313" key="3">
    <source>
        <dbReference type="Proteomes" id="UP000222163"/>
    </source>
</evidence>
<dbReference type="GO" id="GO:0008168">
    <property type="term" value="F:methyltransferase activity"/>
    <property type="evidence" value="ECO:0007669"/>
    <property type="project" value="UniProtKB-KW"/>
</dbReference>
<sequence length="221" mass="25102">MTTKESECNIPEEINYKKHWNAAYVKNPTEKLGWFEESSKETIQLLKESKVSKDAKILNVGVGSSMLIDELVADGYSGLIANDLSEKALTDIQNRLGKGASKVNFIADDLVTPTKLHELDEVDVWNDRAVLHFFLKTEEQNAYFNLLKKLVKVDGFVIIAVFALDGAEKCCGLQLQRYNTEMLQEKLGNDFVLVNSFNHTFVNPYGGERPYVYTLFQRTHK</sequence>